<protein>
    <submittedName>
        <fullName evidence="1">Uncharacterized protein</fullName>
    </submittedName>
</protein>
<sequence length="93" mass="10901">MAFLLFTWLFLLALSFFLFVNQFSFNPETLALIAVKIPEGGESRLWRRAPTEELQRRAGSRLQKTIEKKTWETTPYQLKFTDIVSVIFVIVMN</sequence>
<dbReference type="EMBL" id="JPEP01000001">
    <property type="protein sequence ID" value="KEY20187.1"/>
    <property type="molecule type" value="Genomic_DNA"/>
</dbReference>
<accession>A0ABR4U1X9</accession>
<comment type="caution">
    <text evidence="1">The sequence shown here is derived from an EMBL/GenBank/DDBJ whole genome shotgun (WGS) entry which is preliminary data.</text>
</comment>
<organism evidence="1 2">
    <name type="scientific">Kaistella antarctica</name>
    <dbReference type="NCBI Taxonomy" id="266748"/>
    <lineage>
        <taxon>Bacteria</taxon>
        <taxon>Pseudomonadati</taxon>
        <taxon>Bacteroidota</taxon>
        <taxon>Flavobacteriia</taxon>
        <taxon>Flavobacteriales</taxon>
        <taxon>Weeksellaceae</taxon>
        <taxon>Chryseobacterium group</taxon>
        <taxon>Kaistella</taxon>
    </lineage>
</organism>
<dbReference type="Proteomes" id="UP000028349">
    <property type="component" value="Unassembled WGS sequence"/>
</dbReference>
<evidence type="ECO:0000313" key="1">
    <source>
        <dbReference type="EMBL" id="KEY20187.1"/>
    </source>
</evidence>
<evidence type="ECO:0000313" key="2">
    <source>
        <dbReference type="Proteomes" id="UP000028349"/>
    </source>
</evidence>
<name>A0ABR4U1X9_9FLAO</name>
<proteinExistence type="predicted"/>
<gene>
    <name evidence="1" type="ORF">HY04_02980</name>
</gene>
<keyword evidence="2" id="KW-1185">Reference proteome</keyword>
<reference evidence="1 2" key="1">
    <citation type="submission" date="2014-07" db="EMBL/GenBank/DDBJ databases">
        <authorList>
            <person name="Pisani N.G."/>
            <person name="Newman J.D."/>
        </authorList>
    </citation>
    <scope>NUCLEOTIDE SEQUENCE [LARGE SCALE GENOMIC DNA]</scope>
    <source>
        <strain evidence="1 2">LMG 24720</strain>
    </source>
</reference>